<reference evidence="1 2" key="1">
    <citation type="submission" date="2016-10" db="EMBL/GenBank/DDBJ databases">
        <authorList>
            <person name="de Groot N.N."/>
        </authorList>
    </citation>
    <scope>NUCLEOTIDE SEQUENCE [LARGE SCALE GENOMIC DNA]</scope>
    <source>
        <strain evidence="1 2">DSM 6059</strain>
    </source>
</reference>
<name>A0A1I1N9F5_9GAMM</name>
<gene>
    <name evidence="1" type="ORF">SAMN02745724_02879</name>
</gene>
<evidence type="ECO:0000313" key="2">
    <source>
        <dbReference type="Proteomes" id="UP000198862"/>
    </source>
</evidence>
<dbReference type="EMBL" id="FOLO01000022">
    <property type="protein sequence ID" value="SFC90370.1"/>
    <property type="molecule type" value="Genomic_DNA"/>
</dbReference>
<keyword evidence="2" id="KW-1185">Reference proteome</keyword>
<protein>
    <submittedName>
        <fullName evidence="1">Uncharacterized protein</fullName>
    </submittedName>
</protein>
<sequence length="132" mass="14961">MGSPYNSLGVMYKLIILVVAFLFTISSCADEILWRVDKNAFAFCNQAKRSTCFVIVNNTSTDVSLIENKNVGKLGVTSKEKYNRIVTFPSKWQRTDDNGDLIIFTTQAWLNGQRYTTSGMVFVDKQGKYVHQ</sequence>
<evidence type="ECO:0000313" key="1">
    <source>
        <dbReference type="EMBL" id="SFC90370.1"/>
    </source>
</evidence>
<dbReference type="AlphaFoldDB" id="A0A1I1N9F5"/>
<dbReference type="Proteomes" id="UP000198862">
    <property type="component" value="Unassembled WGS sequence"/>
</dbReference>
<accession>A0A1I1N9F5</accession>
<proteinExistence type="predicted"/>
<organism evidence="1 2">
    <name type="scientific">Pseudoalteromonas denitrificans DSM 6059</name>
    <dbReference type="NCBI Taxonomy" id="1123010"/>
    <lineage>
        <taxon>Bacteria</taxon>
        <taxon>Pseudomonadati</taxon>
        <taxon>Pseudomonadota</taxon>
        <taxon>Gammaproteobacteria</taxon>
        <taxon>Alteromonadales</taxon>
        <taxon>Pseudoalteromonadaceae</taxon>
        <taxon>Pseudoalteromonas</taxon>
    </lineage>
</organism>